<keyword evidence="1 2" id="KW-0378">Hydrolase</keyword>
<evidence type="ECO:0000256" key="1">
    <source>
        <dbReference type="ARBA" id="ARBA00022801"/>
    </source>
</evidence>
<dbReference type="Proteomes" id="UP001595536">
    <property type="component" value="Unassembled WGS sequence"/>
</dbReference>
<evidence type="ECO:0000313" key="4">
    <source>
        <dbReference type="Proteomes" id="UP001595536"/>
    </source>
</evidence>
<dbReference type="EC" id="3.1.4.58" evidence="2"/>
<comment type="function">
    <text evidence="2">Hydrolyzes RNA 2',3'-cyclic phosphodiester to an RNA 2'-phosphomonoester.</text>
</comment>
<dbReference type="Pfam" id="PF13563">
    <property type="entry name" value="2_5_RNA_ligase2"/>
    <property type="match status" value="1"/>
</dbReference>
<feature type="short sequence motif" description="HXTX 1" evidence="2">
    <location>
        <begin position="37"/>
        <end position="40"/>
    </location>
</feature>
<proteinExistence type="inferred from homology"/>
<feature type="active site" description="Proton acceptor" evidence="2">
    <location>
        <position position="120"/>
    </location>
</feature>
<protein>
    <recommendedName>
        <fullName evidence="2">RNA 2',3'-cyclic phosphodiesterase</fullName>
        <shortName evidence="2">RNA 2',3'-CPDase</shortName>
        <ecNumber evidence="2">3.1.4.58</ecNumber>
    </recommendedName>
</protein>
<dbReference type="PANTHER" id="PTHR35561">
    <property type="entry name" value="RNA 2',3'-CYCLIC PHOSPHODIESTERASE"/>
    <property type="match status" value="1"/>
</dbReference>
<dbReference type="SUPFAM" id="SSF55144">
    <property type="entry name" value="LigT-like"/>
    <property type="match status" value="1"/>
</dbReference>
<dbReference type="HAMAP" id="MF_01940">
    <property type="entry name" value="RNA_CPDase"/>
    <property type="match status" value="1"/>
</dbReference>
<sequence>MPRLFIGLETPEELAALLSRARGGLHDARWIEPQDYHITLRFIGDVDHVVAREVAGTLDEVRRAPVTVTVEGIDAFGGKRPRTIFARVAPDPGLVELQADIERRMRKVGLPAETRKFTPHITLARLRNGSPLDVAGYLAVRGGFPRYVYTARRFVLYSSRDSVGGGPYVAEAVYPLD</sequence>
<name>A0ABV7LD09_9HYPH</name>
<dbReference type="InterPro" id="IPR004175">
    <property type="entry name" value="RNA_CPDase"/>
</dbReference>
<feature type="short sequence motif" description="HXTX 2" evidence="2">
    <location>
        <begin position="120"/>
        <end position="123"/>
    </location>
</feature>
<accession>A0ABV7LD09</accession>
<dbReference type="NCBIfam" id="TIGR02258">
    <property type="entry name" value="2_5_ligase"/>
    <property type="match status" value="1"/>
</dbReference>
<dbReference type="EMBL" id="JBHRUV010000017">
    <property type="protein sequence ID" value="MFC3265498.1"/>
    <property type="molecule type" value="Genomic_DNA"/>
</dbReference>
<organism evidence="3 4">
    <name type="scientific">Camelimonas abortus</name>
    <dbReference type="NCBI Taxonomy" id="1017184"/>
    <lineage>
        <taxon>Bacteria</taxon>
        <taxon>Pseudomonadati</taxon>
        <taxon>Pseudomonadota</taxon>
        <taxon>Alphaproteobacteria</taxon>
        <taxon>Hyphomicrobiales</taxon>
        <taxon>Chelatococcaceae</taxon>
        <taxon>Camelimonas</taxon>
    </lineage>
</organism>
<feature type="active site" description="Proton donor" evidence="2">
    <location>
        <position position="37"/>
    </location>
</feature>
<dbReference type="InterPro" id="IPR009097">
    <property type="entry name" value="Cyclic_Pdiesterase"/>
</dbReference>
<dbReference type="PANTHER" id="PTHR35561:SF1">
    <property type="entry name" value="RNA 2',3'-CYCLIC PHOSPHODIESTERASE"/>
    <property type="match status" value="1"/>
</dbReference>
<dbReference type="RefSeq" id="WP_376831650.1">
    <property type="nucleotide sequence ID" value="NZ_JBHLWR010000006.1"/>
</dbReference>
<comment type="catalytic activity">
    <reaction evidence="2">
        <text>a 3'-end 2',3'-cyclophospho-ribonucleotide-RNA + H2O = a 3'-end 2'-phospho-ribonucleotide-RNA + H(+)</text>
        <dbReference type="Rhea" id="RHEA:11828"/>
        <dbReference type="Rhea" id="RHEA-COMP:10464"/>
        <dbReference type="Rhea" id="RHEA-COMP:17353"/>
        <dbReference type="ChEBI" id="CHEBI:15377"/>
        <dbReference type="ChEBI" id="CHEBI:15378"/>
        <dbReference type="ChEBI" id="CHEBI:83064"/>
        <dbReference type="ChEBI" id="CHEBI:173113"/>
        <dbReference type="EC" id="3.1.4.58"/>
    </reaction>
</comment>
<dbReference type="Gene3D" id="3.90.1140.10">
    <property type="entry name" value="Cyclic phosphodiesterase"/>
    <property type="match status" value="1"/>
</dbReference>
<evidence type="ECO:0000313" key="3">
    <source>
        <dbReference type="EMBL" id="MFC3265498.1"/>
    </source>
</evidence>
<comment type="caution">
    <text evidence="3">The sequence shown here is derived from an EMBL/GenBank/DDBJ whole genome shotgun (WGS) entry which is preliminary data.</text>
</comment>
<gene>
    <name evidence="3" type="primary">thpR</name>
    <name evidence="3" type="ORF">ACFOEX_03840</name>
</gene>
<comment type="similarity">
    <text evidence="2">Belongs to the 2H phosphoesterase superfamily. ThpR family.</text>
</comment>
<evidence type="ECO:0000256" key="2">
    <source>
        <dbReference type="HAMAP-Rule" id="MF_01940"/>
    </source>
</evidence>
<keyword evidence="4" id="KW-1185">Reference proteome</keyword>
<reference evidence="4" key="1">
    <citation type="journal article" date="2019" name="Int. J. Syst. Evol. Microbiol.">
        <title>The Global Catalogue of Microorganisms (GCM) 10K type strain sequencing project: providing services to taxonomists for standard genome sequencing and annotation.</title>
        <authorList>
            <consortium name="The Broad Institute Genomics Platform"/>
            <consortium name="The Broad Institute Genome Sequencing Center for Infectious Disease"/>
            <person name="Wu L."/>
            <person name="Ma J."/>
        </authorList>
    </citation>
    <scope>NUCLEOTIDE SEQUENCE [LARGE SCALE GENOMIC DNA]</scope>
    <source>
        <strain evidence="4">CCM 7941</strain>
    </source>
</reference>